<evidence type="ECO:0000256" key="1">
    <source>
        <dbReference type="SAM" id="Phobius"/>
    </source>
</evidence>
<keyword evidence="1" id="KW-1133">Transmembrane helix</keyword>
<keyword evidence="1" id="KW-0812">Transmembrane</keyword>
<feature type="transmembrane region" description="Helical" evidence="1">
    <location>
        <begin position="12"/>
        <end position="29"/>
    </location>
</feature>
<dbReference type="Proteomes" id="UP000287872">
    <property type="component" value="Unassembled WGS sequence"/>
</dbReference>
<evidence type="ECO:0000313" key="2">
    <source>
        <dbReference type="EMBL" id="GCD11772.1"/>
    </source>
</evidence>
<dbReference type="AlphaFoldDB" id="A0A401UQE1"/>
<name>A0A401UQE1_9CLOT</name>
<protein>
    <recommendedName>
        <fullName evidence="4">Phage exported protein</fullName>
    </recommendedName>
</protein>
<feature type="transmembrane region" description="Helical" evidence="1">
    <location>
        <begin position="35"/>
        <end position="57"/>
    </location>
</feature>
<reference evidence="2 3" key="1">
    <citation type="submission" date="2018-11" db="EMBL/GenBank/DDBJ databases">
        <title>Genome sequencing and assembly of Clostridium tagluense strain A121.</title>
        <authorList>
            <person name="Murakami T."/>
            <person name="Segawa T."/>
            <person name="Shcherbakova V.A."/>
            <person name="Mori H."/>
            <person name="Yoshimura Y."/>
        </authorList>
    </citation>
    <scope>NUCLEOTIDE SEQUENCE [LARGE SCALE GENOMIC DNA]</scope>
    <source>
        <strain evidence="2 3">A121</strain>
    </source>
</reference>
<comment type="caution">
    <text evidence="2">The sequence shown here is derived from an EMBL/GenBank/DDBJ whole genome shotgun (WGS) entry which is preliminary data.</text>
</comment>
<dbReference type="OrthoDB" id="1758082at2"/>
<dbReference type="EMBL" id="BHYK01000021">
    <property type="protein sequence ID" value="GCD11772.1"/>
    <property type="molecule type" value="Genomic_DNA"/>
</dbReference>
<dbReference type="RefSeq" id="WP_125003876.1">
    <property type="nucleotide sequence ID" value="NZ_BHYK01000021.1"/>
</dbReference>
<gene>
    <name evidence="2" type="ORF">Ctaglu_33950</name>
</gene>
<keyword evidence="3" id="KW-1185">Reference proteome</keyword>
<evidence type="ECO:0000313" key="3">
    <source>
        <dbReference type="Proteomes" id="UP000287872"/>
    </source>
</evidence>
<proteinExistence type="predicted"/>
<evidence type="ECO:0008006" key="4">
    <source>
        <dbReference type="Google" id="ProtNLM"/>
    </source>
</evidence>
<organism evidence="2 3">
    <name type="scientific">Clostridium tagluense</name>
    <dbReference type="NCBI Taxonomy" id="360422"/>
    <lineage>
        <taxon>Bacteria</taxon>
        <taxon>Bacillati</taxon>
        <taxon>Bacillota</taxon>
        <taxon>Clostridia</taxon>
        <taxon>Eubacteriales</taxon>
        <taxon>Clostridiaceae</taxon>
        <taxon>Clostridium</taxon>
    </lineage>
</organism>
<accession>A0A401UQE1</accession>
<sequence>MNKLKDLLEVKKLIAILFAVVFSILSLRGKVTSEQFIIVFTTILSFYYGQSSARGAIKENK</sequence>
<keyword evidence="1" id="KW-0472">Membrane</keyword>